<dbReference type="Pfam" id="PF00201">
    <property type="entry name" value="UDPGT"/>
    <property type="match status" value="1"/>
</dbReference>
<name>A0AAE1JD74_9FABA</name>
<evidence type="ECO:0000256" key="4">
    <source>
        <dbReference type="RuleBase" id="RU362057"/>
    </source>
</evidence>
<organism evidence="5 6">
    <name type="scientific">Acacia crassicarpa</name>
    <name type="common">northern wattle</name>
    <dbReference type="NCBI Taxonomy" id="499986"/>
    <lineage>
        <taxon>Eukaryota</taxon>
        <taxon>Viridiplantae</taxon>
        <taxon>Streptophyta</taxon>
        <taxon>Embryophyta</taxon>
        <taxon>Tracheophyta</taxon>
        <taxon>Spermatophyta</taxon>
        <taxon>Magnoliopsida</taxon>
        <taxon>eudicotyledons</taxon>
        <taxon>Gunneridae</taxon>
        <taxon>Pentapetalae</taxon>
        <taxon>rosids</taxon>
        <taxon>fabids</taxon>
        <taxon>Fabales</taxon>
        <taxon>Fabaceae</taxon>
        <taxon>Caesalpinioideae</taxon>
        <taxon>mimosoid clade</taxon>
        <taxon>Acacieae</taxon>
        <taxon>Acacia</taxon>
    </lineage>
</organism>
<dbReference type="GO" id="GO:0080044">
    <property type="term" value="F:quercetin 7-O-glucosyltransferase activity"/>
    <property type="evidence" value="ECO:0007669"/>
    <property type="project" value="TreeGrafter"/>
</dbReference>
<evidence type="ECO:0000313" key="6">
    <source>
        <dbReference type="Proteomes" id="UP001293593"/>
    </source>
</evidence>
<dbReference type="CDD" id="cd03784">
    <property type="entry name" value="GT1_Gtf-like"/>
    <property type="match status" value="1"/>
</dbReference>
<keyword evidence="3" id="KW-0328">Glycosyltransferase</keyword>
<dbReference type="AlphaFoldDB" id="A0AAE1JD74"/>
<dbReference type="PANTHER" id="PTHR11926:SF870">
    <property type="entry name" value="UDP-GLYCOSYLTRANSFERASE 75B1"/>
    <property type="match status" value="1"/>
</dbReference>
<dbReference type="FunFam" id="3.40.50.2000:FF:000019">
    <property type="entry name" value="Glycosyltransferase"/>
    <property type="match status" value="1"/>
</dbReference>
<evidence type="ECO:0000256" key="1">
    <source>
        <dbReference type="ARBA" id="ARBA00009995"/>
    </source>
</evidence>
<dbReference type="EC" id="2.4.1.-" evidence="4"/>
<proteinExistence type="inferred from homology"/>
<dbReference type="SUPFAM" id="SSF53756">
    <property type="entry name" value="UDP-Glycosyltransferase/glycogen phosphorylase"/>
    <property type="match status" value="1"/>
</dbReference>
<dbReference type="PROSITE" id="PS00375">
    <property type="entry name" value="UDPGT"/>
    <property type="match status" value="1"/>
</dbReference>
<dbReference type="PANTHER" id="PTHR11926">
    <property type="entry name" value="GLUCOSYL/GLUCURONOSYL TRANSFERASES"/>
    <property type="match status" value="1"/>
</dbReference>
<sequence>MVQDHFLLLAYPSPGHLNPVLHLAHRLIRMGALVTVSTTVEMLRRTHYTSTPIPGLSFFHFSDAHDDDEGGNDPSKSSSDHCFSDFWRRGSRSLANLITSVKQNGGHPFTCIVHTMLFPWATELARQHHLPSALLWIQPATLFGIFHYYFKDDSFIKNKLPSPSNSMIELPGLPPLKSRELPSVITSPSGVYAFVLPLMGEDLRILQQEQNPTVLVNTFEELEPDTLRALRDSFRTIAIGPLVPSILLDGEIPPDSGDDYMEWLSSKAESSVIYISFGSLSVLSKRQMEEIARGLIESGRPWLWSIREEEEKEKVGEYREEMEEKGKIVSWCKQVEVLSHKSVGCFVSHCGWNSSLESLVAGVPVVAIPQMADQLTNAKLIEDVWKTGVRVTVEDGGDDGEEIVRGEEIRRSVEEVMGDGARGKEMRKNAAKWRELSREAVKVGGSSDANLMAFVDQLGGAPNNN</sequence>
<comment type="similarity">
    <text evidence="1 3">Belongs to the UDP-glycosyltransferase family.</text>
</comment>
<evidence type="ECO:0000313" key="5">
    <source>
        <dbReference type="EMBL" id="KAK4266597.1"/>
    </source>
</evidence>
<reference evidence="5" key="1">
    <citation type="submission" date="2023-10" db="EMBL/GenBank/DDBJ databases">
        <title>Chromosome-level genome of the transformable northern wattle, Acacia crassicarpa.</title>
        <authorList>
            <person name="Massaro I."/>
            <person name="Sinha N.R."/>
            <person name="Poethig S."/>
            <person name="Leichty A.R."/>
        </authorList>
    </citation>
    <scope>NUCLEOTIDE SEQUENCE</scope>
    <source>
        <strain evidence="5">Acra3RX</strain>
        <tissue evidence="5">Leaf</tissue>
    </source>
</reference>
<dbReference type="EMBL" id="JAWXYG010000008">
    <property type="protein sequence ID" value="KAK4266597.1"/>
    <property type="molecule type" value="Genomic_DNA"/>
</dbReference>
<dbReference type="GO" id="GO:0080043">
    <property type="term" value="F:quercetin 3-O-glucosyltransferase activity"/>
    <property type="evidence" value="ECO:0007669"/>
    <property type="project" value="TreeGrafter"/>
</dbReference>
<dbReference type="Gene3D" id="3.40.50.2000">
    <property type="entry name" value="Glycogen Phosphorylase B"/>
    <property type="match status" value="2"/>
</dbReference>
<accession>A0AAE1JD74</accession>
<gene>
    <name evidence="5" type="ORF">QN277_027492</name>
</gene>
<protein>
    <recommendedName>
        <fullName evidence="4">Glycosyltransferase</fullName>
        <ecNumber evidence="4">2.4.1.-</ecNumber>
    </recommendedName>
</protein>
<comment type="caution">
    <text evidence="5">The sequence shown here is derived from an EMBL/GenBank/DDBJ whole genome shotgun (WGS) entry which is preliminary data.</text>
</comment>
<dbReference type="InterPro" id="IPR035595">
    <property type="entry name" value="UDP_glycos_trans_CS"/>
</dbReference>
<keyword evidence="2 3" id="KW-0808">Transferase</keyword>
<evidence type="ECO:0000256" key="2">
    <source>
        <dbReference type="ARBA" id="ARBA00022679"/>
    </source>
</evidence>
<dbReference type="InterPro" id="IPR002213">
    <property type="entry name" value="UDP_glucos_trans"/>
</dbReference>
<evidence type="ECO:0000256" key="3">
    <source>
        <dbReference type="RuleBase" id="RU003718"/>
    </source>
</evidence>
<dbReference type="Proteomes" id="UP001293593">
    <property type="component" value="Unassembled WGS sequence"/>
</dbReference>
<keyword evidence="6" id="KW-1185">Reference proteome</keyword>